<reference evidence="4" key="1">
    <citation type="journal article" date="2023" name="Commun. Biol.">
        <title>Genome analysis of Parmales, the sister group of diatoms, reveals the evolutionary specialization of diatoms from phago-mixotrophs to photoautotrophs.</title>
        <authorList>
            <person name="Ban H."/>
            <person name="Sato S."/>
            <person name="Yoshikawa S."/>
            <person name="Yamada K."/>
            <person name="Nakamura Y."/>
            <person name="Ichinomiya M."/>
            <person name="Sato N."/>
            <person name="Blanc-Mathieu R."/>
            <person name="Endo H."/>
            <person name="Kuwata A."/>
            <person name="Ogata H."/>
        </authorList>
    </citation>
    <scope>NUCLEOTIDE SEQUENCE [LARGE SCALE GENOMIC DNA]</scope>
</reference>
<dbReference type="EMBL" id="BLQM01000417">
    <property type="protein sequence ID" value="GMH88708.1"/>
    <property type="molecule type" value="Genomic_DNA"/>
</dbReference>
<evidence type="ECO:0000256" key="1">
    <source>
        <dbReference type="SAM" id="MobiDB-lite"/>
    </source>
</evidence>
<dbReference type="Proteomes" id="UP001162640">
    <property type="component" value="Unassembled WGS sequence"/>
</dbReference>
<feature type="compositionally biased region" description="Basic and acidic residues" evidence="1">
    <location>
        <begin position="132"/>
        <end position="150"/>
    </location>
</feature>
<evidence type="ECO:0000313" key="3">
    <source>
        <dbReference type="EMBL" id="GMH88708.1"/>
    </source>
</evidence>
<dbReference type="AlphaFoldDB" id="A0A9W7ESY0"/>
<feature type="region of interest" description="Disordered" evidence="1">
    <location>
        <begin position="116"/>
        <end position="150"/>
    </location>
</feature>
<keyword evidence="2" id="KW-0732">Signal</keyword>
<evidence type="ECO:0000256" key="2">
    <source>
        <dbReference type="SAM" id="SignalP"/>
    </source>
</evidence>
<proteinExistence type="predicted"/>
<gene>
    <name evidence="3" type="ORF">TL16_g11233</name>
</gene>
<protein>
    <submittedName>
        <fullName evidence="3">Uncharacterized protein</fullName>
    </submittedName>
</protein>
<organism evidence="3 4">
    <name type="scientific">Triparma laevis f. inornata</name>
    <dbReference type="NCBI Taxonomy" id="1714386"/>
    <lineage>
        <taxon>Eukaryota</taxon>
        <taxon>Sar</taxon>
        <taxon>Stramenopiles</taxon>
        <taxon>Ochrophyta</taxon>
        <taxon>Bolidophyceae</taxon>
        <taxon>Parmales</taxon>
        <taxon>Triparmaceae</taxon>
        <taxon>Triparma</taxon>
    </lineage>
</organism>
<accession>A0A9W7ESY0</accession>
<feature type="signal peptide" evidence="2">
    <location>
        <begin position="1"/>
        <end position="20"/>
    </location>
</feature>
<evidence type="ECO:0000313" key="4">
    <source>
        <dbReference type="Proteomes" id="UP001162640"/>
    </source>
</evidence>
<name>A0A9W7ESY0_9STRA</name>
<feature type="chain" id="PRO_5040780907" evidence="2">
    <location>
        <begin position="21"/>
        <end position="150"/>
    </location>
</feature>
<comment type="caution">
    <text evidence="3">The sequence shown here is derived from an EMBL/GenBank/DDBJ whole genome shotgun (WGS) entry which is preliminary data.</text>
</comment>
<sequence length="150" mass="16884">MTSLTFLLLLLLLTLLSVTSTDIKFTPGDNSGEAARAPRSQKYWDAHNIKKPEYAKTDAEVWAEKLATLSDFFSDFLSPKLLIGCIGLFCVVGYERYKSNNKGRLGGDSTGVDERGARLKRFEMNDEMNDDSEPKSYSEIMKDLKENKVD</sequence>